<sequence>MDNIINNIDESTISKIRSTIKNFDDLFKEFEAEGIIPRKKNPLILIYYLASLAYSNPPSSLSDGSAESTVGFSPDHYRNPDSQNDSTMILQAAAFSPGTGKQSNHSEIIAGPCCASTILTHKDNIKEGRQTLLTTQITNYTDSAPHVRLGDNNGLLNGFTLNSASSTDRLYSSTNSSPSQSASYSSQSSNDSPSIIQSDECLRILVQPKAKYRDRYWSETDESKNRAQRFIRADGDDESKQHEYPTIEIPPKWCDPNRNLYIRVTLVTVPSDRAPKVCIHPYAIDSKENSVRHGSHDNSLYFPITTEEKHRGQKSFRMSRKKKTQPELKSYGPLRLYDSNQHDIPRISNVHDAKQIIKVYELWKSQLIFTVAELACSNQLPNPEYYTSVMYSTSVKSQVMCDVASRQERLPSVNDSLFTTILDNEIVRCVPRKGDWDGGDEILMTIPKIDRHKGFNVYFDYLPNGIVDIQVTFVDSKTIFFQTPSCKNPEFRENSIVPLIVMQGDFILARIDFVYKKRRCSLVDGMDTDGVESLISPMTRLTTEEKPIKSNHQSNNGGTDKGSEFDKYLGQLQIAAVEFLRTNDPSKIFRRTRLLIGKCTENPPPLHDAIQHNHINLALKLIEQTVDMPSSPNNLLEREDNDGVSPLLFAAKSNQWILIEAILKKRLDLIEKTDKADNNILHLLANISEDKAIETVKNIFVLLSNDTKTKLLEKKNNNNETPMEIAQENNNNLCVDLFKTS</sequence>
<feature type="compositionally biased region" description="Low complexity" evidence="1">
    <location>
        <begin position="171"/>
        <end position="194"/>
    </location>
</feature>
<dbReference type="EMBL" id="CAJOBB010004850">
    <property type="protein sequence ID" value="CAF4105771.1"/>
    <property type="molecule type" value="Genomic_DNA"/>
</dbReference>
<dbReference type="AlphaFoldDB" id="A0A819VA44"/>
<dbReference type="Proteomes" id="UP000663868">
    <property type="component" value="Unassembled WGS sequence"/>
</dbReference>
<dbReference type="InterPro" id="IPR036770">
    <property type="entry name" value="Ankyrin_rpt-contain_sf"/>
</dbReference>
<dbReference type="Gene3D" id="1.25.40.20">
    <property type="entry name" value="Ankyrin repeat-containing domain"/>
    <property type="match status" value="1"/>
</dbReference>
<feature type="region of interest" description="Disordered" evidence="1">
    <location>
        <begin position="542"/>
        <end position="562"/>
    </location>
</feature>
<feature type="region of interest" description="Disordered" evidence="1">
    <location>
        <begin position="215"/>
        <end position="242"/>
    </location>
</feature>
<evidence type="ECO:0000256" key="1">
    <source>
        <dbReference type="SAM" id="MobiDB-lite"/>
    </source>
</evidence>
<feature type="region of interest" description="Disordered" evidence="1">
    <location>
        <begin position="167"/>
        <end position="194"/>
    </location>
</feature>
<evidence type="ECO:0000313" key="3">
    <source>
        <dbReference type="Proteomes" id="UP000663868"/>
    </source>
</evidence>
<dbReference type="SUPFAM" id="SSF48403">
    <property type="entry name" value="Ankyrin repeat"/>
    <property type="match status" value="1"/>
</dbReference>
<name>A0A819VA44_9BILA</name>
<gene>
    <name evidence="2" type="ORF">KXQ929_LOCUS34793</name>
</gene>
<proteinExistence type="predicted"/>
<reference evidence="2" key="1">
    <citation type="submission" date="2021-02" db="EMBL/GenBank/DDBJ databases">
        <authorList>
            <person name="Nowell W R."/>
        </authorList>
    </citation>
    <scope>NUCLEOTIDE SEQUENCE</scope>
</reference>
<evidence type="ECO:0000313" key="2">
    <source>
        <dbReference type="EMBL" id="CAF4105771.1"/>
    </source>
</evidence>
<protein>
    <submittedName>
        <fullName evidence="2">Uncharacterized protein</fullName>
    </submittedName>
</protein>
<organism evidence="2 3">
    <name type="scientific">Adineta steineri</name>
    <dbReference type="NCBI Taxonomy" id="433720"/>
    <lineage>
        <taxon>Eukaryota</taxon>
        <taxon>Metazoa</taxon>
        <taxon>Spiralia</taxon>
        <taxon>Gnathifera</taxon>
        <taxon>Rotifera</taxon>
        <taxon>Eurotatoria</taxon>
        <taxon>Bdelloidea</taxon>
        <taxon>Adinetida</taxon>
        <taxon>Adinetidae</taxon>
        <taxon>Adineta</taxon>
    </lineage>
</organism>
<comment type="caution">
    <text evidence="2">The sequence shown here is derived from an EMBL/GenBank/DDBJ whole genome shotgun (WGS) entry which is preliminary data.</text>
</comment>
<accession>A0A819VA44</accession>